<dbReference type="PANTHER" id="PTHR30040:SF2">
    <property type="entry name" value="FAD:PROTEIN FMN TRANSFERASE"/>
    <property type="match status" value="1"/>
</dbReference>
<evidence type="ECO:0000256" key="6">
    <source>
        <dbReference type="ARBA" id="ARBA00022723"/>
    </source>
</evidence>
<dbReference type="Proteomes" id="UP000831304">
    <property type="component" value="Chromosome"/>
</dbReference>
<dbReference type="Pfam" id="PF02424">
    <property type="entry name" value="ApbE"/>
    <property type="match status" value="2"/>
</dbReference>
<name>A0ABY4AWE5_9MICO</name>
<evidence type="ECO:0000256" key="3">
    <source>
        <dbReference type="ARBA" id="ARBA00016337"/>
    </source>
</evidence>
<gene>
    <name evidence="11" type="ORF">MTP13_06920</name>
</gene>
<dbReference type="InterPro" id="IPR003374">
    <property type="entry name" value="ApbE-like_sf"/>
</dbReference>
<keyword evidence="6" id="KW-0479">Metal-binding</keyword>
<comment type="catalytic activity">
    <reaction evidence="10">
        <text>L-threonyl-[protein] + FAD = FMN-L-threonyl-[protein] + AMP + H(+)</text>
        <dbReference type="Rhea" id="RHEA:36847"/>
        <dbReference type="Rhea" id="RHEA-COMP:11060"/>
        <dbReference type="Rhea" id="RHEA-COMP:11061"/>
        <dbReference type="ChEBI" id="CHEBI:15378"/>
        <dbReference type="ChEBI" id="CHEBI:30013"/>
        <dbReference type="ChEBI" id="CHEBI:57692"/>
        <dbReference type="ChEBI" id="CHEBI:74257"/>
        <dbReference type="ChEBI" id="CHEBI:456215"/>
        <dbReference type="EC" id="2.7.1.180"/>
    </reaction>
</comment>
<reference evidence="11 12" key="1">
    <citation type="submission" date="2022-03" db="EMBL/GenBank/DDBJ databases">
        <title>Agromyces sp. isolated from the gut of P. brevitarsis seulensis larvae.</title>
        <authorList>
            <person name="Won M."/>
            <person name="Kwon S.-W."/>
        </authorList>
    </citation>
    <scope>NUCLEOTIDE SEQUENCE [LARGE SCALE GENOMIC DNA]</scope>
    <source>
        <strain evidence="11 12">KACC 16215</strain>
    </source>
</reference>
<evidence type="ECO:0000256" key="5">
    <source>
        <dbReference type="ARBA" id="ARBA00022679"/>
    </source>
</evidence>
<proteinExistence type="predicted"/>
<dbReference type="GO" id="GO:0016740">
    <property type="term" value="F:transferase activity"/>
    <property type="evidence" value="ECO:0007669"/>
    <property type="project" value="UniProtKB-KW"/>
</dbReference>
<evidence type="ECO:0000256" key="2">
    <source>
        <dbReference type="ARBA" id="ARBA00011955"/>
    </source>
</evidence>
<evidence type="ECO:0000256" key="8">
    <source>
        <dbReference type="ARBA" id="ARBA00022842"/>
    </source>
</evidence>
<evidence type="ECO:0000256" key="10">
    <source>
        <dbReference type="ARBA" id="ARBA00048540"/>
    </source>
</evidence>
<dbReference type="SUPFAM" id="SSF143631">
    <property type="entry name" value="ApbE-like"/>
    <property type="match status" value="1"/>
</dbReference>
<keyword evidence="4" id="KW-0285">Flavoprotein</keyword>
<evidence type="ECO:0000313" key="11">
    <source>
        <dbReference type="EMBL" id="UOE27503.1"/>
    </source>
</evidence>
<keyword evidence="8" id="KW-0460">Magnesium</keyword>
<evidence type="ECO:0000256" key="7">
    <source>
        <dbReference type="ARBA" id="ARBA00022827"/>
    </source>
</evidence>
<evidence type="ECO:0000256" key="4">
    <source>
        <dbReference type="ARBA" id="ARBA00022630"/>
    </source>
</evidence>
<dbReference type="EMBL" id="CP094533">
    <property type="protein sequence ID" value="UOE27503.1"/>
    <property type="molecule type" value="Genomic_DNA"/>
</dbReference>
<evidence type="ECO:0000313" key="12">
    <source>
        <dbReference type="Proteomes" id="UP000831304"/>
    </source>
</evidence>
<dbReference type="Gene3D" id="3.10.520.10">
    <property type="entry name" value="ApbE-like domains"/>
    <property type="match status" value="2"/>
</dbReference>
<keyword evidence="5 11" id="KW-0808">Transferase</keyword>
<protein>
    <recommendedName>
        <fullName evidence="3">FAD:protein FMN transferase</fullName>
        <ecNumber evidence="2">2.7.1.180</ecNumber>
    </recommendedName>
    <alternativeName>
        <fullName evidence="9">Flavin transferase</fullName>
    </alternativeName>
</protein>
<evidence type="ECO:0000256" key="9">
    <source>
        <dbReference type="ARBA" id="ARBA00031306"/>
    </source>
</evidence>
<dbReference type="PANTHER" id="PTHR30040">
    <property type="entry name" value="THIAMINE BIOSYNTHESIS LIPOPROTEIN APBE"/>
    <property type="match status" value="1"/>
</dbReference>
<organism evidence="11 12">
    <name type="scientific">Agromyces soli</name>
    <dbReference type="NCBI Taxonomy" id="659012"/>
    <lineage>
        <taxon>Bacteria</taxon>
        <taxon>Bacillati</taxon>
        <taxon>Actinomycetota</taxon>
        <taxon>Actinomycetes</taxon>
        <taxon>Micrococcales</taxon>
        <taxon>Microbacteriaceae</taxon>
        <taxon>Agromyces</taxon>
    </lineage>
</organism>
<comment type="cofactor">
    <cofactor evidence="1">
        <name>Mg(2+)</name>
        <dbReference type="ChEBI" id="CHEBI:18420"/>
    </cofactor>
</comment>
<dbReference type="InterPro" id="IPR024932">
    <property type="entry name" value="ApbE"/>
</dbReference>
<dbReference type="EC" id="2.7.1.180" evidence="2"/>
<keyword evidence="7" id="KW-0274">FAD</keyword>
<evidence type="ECO:0000256" key="1">
    <source>
        <dbReference type="ARBA" id="ARBA00001946"/>
    </source>
</evidence>
<keyword evidence="12" id="KW-1185">Reference proteome</keyword>
<accession>A0ABY4AWE5</accession>
<dbReference type="RefSeq" id="WP_243570333.1">
    <property type="nucleotide sequence ID" value="NZ_BAAARD010000001.1"/>
</dbReference>
<sequence>MTPVQTRVAELMGTVASVRVVGDPSEQQRVSEAIDGCLLELADLEHRFSTYRADSEVSRFRRGEFGLEDASPLLAEVASACEDWTHRTGGRFSAWFGGDFDPTGFVKGWATERAARRHLAPLCELPGVVAAGISVGGDVQLFRAPGQQWCWRIGIADPRRPGAVLATLELGEGAVATSGLAERGDHLVDPRNGVTATSVLSATVVADGLTRADVWATAACIAGDELGWLAEAGTIAGLLVAADGGVRRWAGTAELVPPSEEFGPSATAA</sequence>